<evidence type="ECO:0000313" key="2">
    <source>
        <dbReference type="EMBL" id="OEU08241.1"/>
    </source>
</evidence>
<feature type="compositionally biased region" description="Basic and acidic residues" evidence="1">
    <location>
        <begin position="80"/>
        <end position="95"/>
    </location>
</feature>
<feature type="region of interest" description="Disordered" evidence="1">
    <location>
        <begin position="1"/>
        <end position="20"/>
    </location>
</feature>
<dbReference type="Proteomes" id="UP000095751">
    <property type="component" value="Unassembled WGS sequence"/>
</dbReference>
<organism evidence="2 3">
    <name type="scientific">Fragilariopsis cylindrus CCMP1102</name>
    <dbReference type="NCBI Taxonomy" id="635003"/>
    <lineage>
        <taxon>Eukaryota</taxon>
        <taxon>Sar</taxon>
        <taxon>Stramenopiles</taxon>
        <taxon>Ochrophyta</taxon>
        <taxon>Bacillariophyta</taxon>
        <taxon>Bacillariophyceae</taxon>
        <taxon>Bacillariophycidae</taxon>
        <taxon>Bacillariales</taxon>
        <taxon>Bacillariaceae</taxon>
        <taxon>Fragilariopsis</taxon>
    </lineage>
</organism>
<evidence type="ECO:0000313" key="3">
    <source>
        <dbReference type="Proteomes" id="UP000095751"/>
    </source>
</evidence>
<dbReference type="KEGG" id="fcy:FRACYDRAFT_250028"/>
<keyword evidence="3" id="KW-1185">Reference proteome</keyword>
<dbReference type="AlphaFoldDB" id="A0A1E7EQK5"/>
<feature type="region of interest" description="Disordered" evidence="1">
    <location>
        <begin position="80"/>
        <end position="113"/>
    </location>
</feature>
<name>A0A1E7EQK5_9STRA</name>
<accession>A0A1E7EQK5</accession>
<sequence length="325" mass="37679">MSSSSSAAATAATAATASQLRELQQQRQLLVQEKEKHVQLLQQQQQMRAKYNEKVLSPQEQLMQQQHQLLVQQQQQMRAKSLEKEIEKKRQRQLEQENPNRAPRPTSITEKALENPKFIESIMTQPIENIDKCLQEAETSVFDQLYPDSIDYTGEHLMEAFSFQPIIKRYDNEYLKLYIGVDVEELQKQKQKKQAILDLDNCNNDHDKAYCSNNVIKGYEGKTMFKEKKKCINEIDVERLKKLKAGLNDDSWSSRMIKRAQAEIKSHEESRTMFQAMKSTTITQQEHIEQELQEDKKNDNNNNNNVFNELITYYNNGGNGGGGCL</sequence>
<gene>
    <name evidence="2" type="ORF">FRACYDRAFT_250028</name>
</gene>
<reference evidence="2 3" key="1">
    <citation type="submission" date="2016-09" db="EMBL/GenBank/DDBJ databases">
        <title>Extensive genetic diversity and differential bi-allelic expression allows diatom success in the polar Southern Ocean.</title>
        <authorList>
            <consortium name="DOE Joint Genome Institute"/>
            <person name="Mock T."/>
            <person name="Otillar R.P."/>
            <person name="Strauss J."/>
            <person name="Dupont C."/>
            <person name="Frickenhaus S."/>
            <person name="Maumus F."/>
            <person name="Mcmullan M."/>
            <person name="Sanges R."/>
            <person name="Schmutz J."/>
            <person name="Toseland A."/>
            <person name="Valas R."/>
            <person name="Veluchamy A."/>
            <person name="Ward B.J."/>
            <person name="Allen A."/>
            <person name="Barry K."/>
            <person name="Falciatore A."/>
            <person name="Ferrante M."/>
            <person name="Fortunato A.E."/>
            <person name="Gloeckner G."/>
            <person name="Gruber A."/>
            <person name="Hipkin R."/>
            <person name="Janech M."/>
            <person name="Kroth P."/>
            <person name="Leese F."/>
            <person name="Lindquist E."/>
            <person name="Lyon B.R."/>
            <person name="Martin J."/>
            <person name="Mayer C."/>
            <person name="Parker M."/>
            <person name="Quesneville H."/>
            <person name="Raymond J."/>
            <person name="Uhlig C."/>
            <person name="Valentin K.U."/>
            <person name="Worden A.Z."/>
            <person name="Armbrust E.V."/>
            <person name="Bowler C."/>
            <person name="Green B."/>
            <person name="Moulton V."/>
            <person name="Van Oosterhout C."/>
            <person name="Grigoriev I."/>
        </authorList>
    </citation>
    <scope>NUCLEOTIDE SEQUENCE [LARGE SCALE GENOMIC DNA]</scope>
    <source>
        <strain evidence="2 3">CCMP1102</strain>
    </source>
</reference>
<dbReference type="EMBL" id="KV784381">
    <property type="protein sequence ID" value="OEU08241.1"/>
    <property type="molecule type" value="Genomic_DNA"/>
</dbReference>
<dbReference type="InParanoid" id="A0A1E7EQK5"/>
<evidence type="ECO:0000256" key="1">
    <source>
        <dbReference type="SAM" id="MobiDB-lite"/>
    </source>
</evidence>
<protein>
    <submittedName>
        <fullName evidence="2">Uncharacterized protein</fullName>
    </submittedName>
</protein>
<proteinExistence type="predicted"/>